<dbReference type="Gene3D" id="3.40.50.300">
    <property type="entry name" value="P-loop containing nucleotide triphosphate hydrolases"/>
    <property type="match status" value="1"/>
</dbReference>
<keyword evidence="1" id="KW-0227">DNA damage</keyword>
<dbReference type="KEGG" id="api:100571609"/>
<dbReference type="GO" id="GO:0006281">
    <property type="term" value="P:DNA repair"/>
    <property type="evidence" value="ECO:0007669"/>
    <property type="project" value="UniProtKB-KW"/>
</dbReference>
<reference evidence="4" key="2">
    <citation type="submission" date="2022-06" db="UniProtKB">
        <authorList>
            <consortium name="EnsemblMetazoa"/>
        </authorList>
    </citation>
    <scope>IDENTIFICATION</scope>
</reference>
<feature type="domain" description="DNA helicase Pif1-like DEAD-box helicase" evidence="2">
    <location>
        <begin position="183"/>
        <end position="394"/>
    </location>
</feature>
<dbReference type="SUPFAM" id="SSF52540">
    <property type="entry name" value="P-loop containing nucleoside triphosphate hydrolases"/>
    <property type="match status" value="2"/>
</dbReference>
<dbReference type="Pfam" id="PF21530">
    <property type="entry name" value="Pif1_2B_dom"/>
    <property type="match status" value="1"/>
</dbReference>
<dbReference type="InterPro" id="IPR027417">
    <property type="entry name" value="P-loop_NTPase"/>
</dbReference>
<feature type="domain" description="DNA helicase Pif1-like 2B" evidence="3">
    <location>
        <begin position="485"/>
        <end position="530"/>
    </location>
</feature>
<keyword evidence="1" id="KW-0378">Hydrolase</keyword>
<dbReference type="GO" id="GO:0016787">
    <property type="term" value="F:hydrolase activity"/>
    <property type="evidence" value="ECO:0007669"/>
    <property type="project" value="UniProtKB-KW"/>
</dbReference>
<organism evidence="4 5">
    <name type="scientific">Acyrthosiphon pisum</name>
    <name type="common">Pea aphid</name>
    <dbReference type="NCBI Taxonomy" id="7029"/>
    <lineage>
        <taxon>Eukaryota</taxon>
        <taxon>Metazoa</taxon>
        <taxon>Ecdysozoa</taxon>
        <taxon>Arthropoda</taxon>
        <taxon>Hexapoda</taxon>
        <taxon>Insecta</taxon>
        <taxon>Pterygota</taxon>
        <taxon>Neoptera</taxon>
        <taxon>Paraneoptera</taxon>
        <taxon>Hemiptera</taxon>
        <taxon>Sternorrhyncha</taxon>
        <taxon>Aphidomorpha</taxon>
        <taxon>Aphidoidea</taxon>
        <taxon>Aphididae</taxon>
        <taxon>Macrosiphini</taxon>
        <taxon>Acyrthosiphon</taxon>
    </lineage>
</organism>
<dbReference type="Pfam" id="PF05970">
    <property type="entry name" value="PIF1"/>
    <property type="match status" value="1"/>
</dbReference>
<keyword evidence="1" id="KW-0233">DNA recombination</keyword>
<sequence>MPKYYTWNKSSRKFIRRKKGKPIQEYPDVYSTDVIGRIYSVHPSNDECFYLRLLLVNVRGPTSFQCLRTVDGELCGSYREACQRLQLPENDDHWDQTLNDAVISSSAQQIRTLFSIIICTCYPSKPIDLWIKSKDHMCDDILPDRAQSPNDRPHDVFNQEVHREKTYDLNTLKELIQKNLPLLNEQQKYVFDTLTKVTNDDTEGIYFLDAPGGTGKTFLISLILATIRSQNKIALALASSGIAATLLEGGRTAHSALKLPLNMQSNEFQSCNISKKSAMAKVLQQCQLIVWDKCTMAHKKSLEALDRTLKDIRSNHNLFGGAMILLAGDFRQTLPVIPRSTPADELNACLKSSNLWKHVKILHLSKNMRVELQNDQSGNIFSKQLIDIGNGKFPVDMLTGCINFPQSFCQLTRSKDELIQKVYPDIARNYRDHDWFSERAILAAKNIDVNELNFKIQEQITGESRIYKSVDSATNQDDVANYPPEFLNSLDLPGLPPHNLKLKVGSVVIMLRNIDQPRLCNGTRLAIKKLLNNVIEATILKGKYKGEDVLIPCIPMIPTDVPFEFKRLQFPVRLAFAMTINKSQGQSLSVCENTINLENPCFSHGQLYVACSRVGKPSDLFLYAPGDQTKNIVYHKALQ</sequence>
<dbReference type="AlphaFoldDB" id="A0A8R2A686"/>
<evidence type="ECO:0000259" key="3">
    <source>
        <dbReference type="Pfam" id="PF21530"/>
    </source>
</evidence>
<keyword evidence="1" id="KW-0234">DNA repair</keyword>
<name>A0A8R2A686_ACYPI</name>
<dbReference type="InterPro" id="IPR049163">
    <property type="entry name" value="Pif1-like_2B_dom"/>
</dbReference>
<dbReference type="Proteomes" id="UP000007819">
    <property type="component" value="Chromosome X"/>
</dbReference>
<evidence type="ECO:0000313" key="4">
    <source>
        <dbReference type="EnsemblMetazoa" id="XP_003240824.1"/>
    </source>
</evidence>
<evidence type="ECO:0000259" key="2">
    <source>
        <dbReference type="Pfam" id="PF05970"/>
    </source>
</evidence>
<dbReference type="GO" id="GO:0000723">
    <property type="term" value="P:telomere maintenance"/>
    <property type="evidence" value="ECO:0007669"/>
    <property type="project" value="InterPro"/>
</dbReference>
<comment type="similarity">
    <text evidence="1">Belongs to the helicase family.</text>
</comment>
<proteinExistence type="inferred from homology"/>
<keyword evidence="5" id="KW-1185">Reference proteome</keyword>
<dbReference type="EC" id="5.6.2.3" evidence="1"/>
<comment type="catalytic activity">
    <reaction evidence="1">
        <text>ATP + H2O = ADP + phosphate + H(+)</text>
        <dbReference type="Rhea" id="RHEA:13065"/>
        <dbReference type="ChEBI" id="CHEBI:15377"/>
        <dbReference type="ChEBI" id="CHEBI:15378"/>
        <dbReference type="ChEBI" id="CHEBI:30616"/>
        <dbReference type="ChEBI" id="CHEBI:43474"/>
        <dbReference type="ChEBI" id="CHEBI:456216"/>
        <dbReference type="EC" id="5.6.2.3"/>
    </reaction>
</comment>
<protein>
    <recommendedName>
        <fullName evidence="1">ATP-dependent DNA helicase</fullName>
        <ecNumber evidence="1">5.6.2.3</ecNumber>
    </recommendedName>
</protein>
<dbReference type="GO" id="GO:0006310">
    <property type="term" value="P:DNA recombination"/>
    <property type="evidence" value="ECO:0007669"/>
    <property type="project" value="UniProtKB-KW"/>
</dbReference>
<dbReference type="InterPro" id="IPR010285">
    <property type="entry name" value="DNA_helicase_pif1-like_DEAD"/>
</dbReference>
<evidence type="ECO:0000313" key="5">
    <source>
        <dbReference type="Proteomes" id="UP000007819"/>
    </source>
</evidence>
<dbReference type="RefSeq" id="XP_003240824.1">
    <property type="nucleotide sequence ID" value="XM_003240776.1"/>
</dbReference>
<keyword evidence="1" id="KW-0547">Nucleotide-binding</keyword>
<dbReference type="OrthoDB" id="8190113at2759"/>
<dbReference type="CDD" id="cd18809">
    <property type="entry name" value="SF1_C_RecD"/>
    <property type="match status" value="1"/>
</dbReference>
<dbReference type="EnsemblMetazoa" id="XM_003240776.1">
    <property type="protein sequence ID" value="XP_003240824.1"/>
    <property type="gene ID" value="LOC100571609"/>
</dbReference>
<dbReference type="GO" id="GO:0043139">
    <property type="term" value="F:5'-3' DNA helicase activity"/>
    <property type="evidence" value="ECO:0007669"/>
    <property type="project" value="UniProtKB-EC"/>
</dbReference>
<dbReference type="GO" id="GO:0005524">
    <property type="term" value="F:ATP binding"/>
    <property type="evidence" value="ECO:0007669"/>
    <property type="project" value="UniProtKB-KW"/>
</dbReference>
<comment type="cofactor">
    <cofactor evidence="1">
        <name>Mg(2+)</name>
        <dbReference type="ChEBI" id="CHEBI:18420"/>
    </cofactor>
</comment>
<accession>A0A8R2A686</accession>
<keyword evidence="1" id="KW-0347">Helicase</keyword>
<evidence type="ECO:0000256" key="1">
    <source>
        <dbReference type="RuleBase" id="RU363044"/>
    </source>
</evidence>
<dbReference type="GeneID" id="100571609"/>
<reference evidence="5" key="1">
    <citation type="submission" date="2010-06" db="EMBL/GenBank/DDBJ databases">
        <authorList>
            <person name="Jiang H."/>
            <person name="Abraham K."/>
            <person name="Ali S."/>
            <person name="Alsbrooks S.L."/>
            <person name="Anim B.N."/>
            <person name="Anosike U.S."/>
            <person name="Attaway T."/>
            <person name="Bandaranaike D.P."/>
            <person name="Battles P.K."/>
            <person name="Bell S.N."/>
            <person name="Bell A.V."/>
            <person name="Beltran B."/>
            <person name="Bickham C."/>
            <person name="Bustamante Y."/>
            <person name="Caleb T."/>
            <person name="Canada A."/>
            <person name="Cardenas V."/>
            <person name="Carter K."/>
            <person name="Chacko J."/>
            <person name="Chandrabose M.N."/>
            <person name="Chavez D."/>
            <person name="Chavez A."/>
            <person name="Chen L."/>
            <person name="Chu H.-S."/>
            <person name="Claassen K.J."/>
            <person name="Cockrell R."/>
            <person name="Collins M."/>
            <person name="Cooper J.A."/>
            <person name="Cree A."/>
            <person name="Curry S.M."/>
            <person name="Da Y."/>
            <person name="Dao M.D."/>
            <person name="Das B."/>
            <person name="Davila M.-L."/>
            <person name="Davy-Carroll L."/>
            <person name="Denson S."/>
            <person name="Dinh H."/>
            <person name="Ebong V.E."/>
            <person name="Edwards J.R."/>
            <person name="Egan A."/>
            <person name="El-Daye J."/>
            <person name="Escobedo L."/>
            <person name="Fernandez S."/>
            <person name="Fernando P.R."/>
            <person name="Flagg N."/>
            <person name="Forbes L.D."/>
            <person name="Fowler R.G."/>
            <person name="Fu Q."/>
            <person name="Gabisi R.A."/>
            <person name="Ganer J."/>
            <person name="Garbino Pronczuk A."/>
            <person name="Garcia R.M."/>
            <person name="Garner T."/>
            <person name="Garrett T.E."/>
            <person name="Gonzalez D.A."/>
            <person name="Hamid H."/>
            <person name="Hawkins E.S."/>
            <person name="Hirani K."/>
            <person name="Hogues M.E."/>
            <person name="Hollins B."/>
            <person name="Hsiao C.-H."/>
            <person name="Jabil R."/>
            <person name="James M.L."/>
            <person name="Jhangiani S.N."/>
            <person name="Johnson B."/>
            <person name="Johnson Q."/>
            <person name="Joshi V."/>
            <person name="Kalu J.B."/>
            <person name="Kam C."/>
            <person name="Kashfia A."/>
            <person name="Keebler J."/>
            <person name="Kisamo H."/>
            <person name="Kovar C.L."/>
            <person name="Lago L.A."/>
            <person name="Lai C.-Y."/>
            <person name="Laidlaw J."/>
            <person name="Lara F."/>
            <person name="Le T.-K."/>
            <person name="Lee S.L."/>
            <person name="Legall F.H."/>
            <person name="Lemon S.J."/>
            <person name="Lewis L.R."/>
            <person name="Li B."/>
            <person name="Liu Y."/>
            <person name="Liu Y.-S."/>
            <person name="Lopez J."/>
            <person name="Lozado R.J."/>
            <person name="Lu J."/>
            <person name="Madu R.C."/>
            <person name="Maheshwari M."/>
            <person name="Maheshwari R."/>
            <person name="Malloy K."/>
            <person name="Martinez E."/>
            <person name="Mathew T."/>
            <person name="Mercado I.C."/>
            <person name="Mercado C."/>
            <person name="Meyer B."/>
            <person name="Montgomery K."/>
            <person name="Morgan M.B."/>
            <person name="Munidasa M."/>
            <person name="Nazareth L.V."/>
            <person name="Nelson J."/>
            <person name="Ng B.M."/>
            <person name="Nguyen N.B."/>
            <person name="Nguyen P.Q."/>
            <person name="Nguyen T."/>
            <person name="Obregon M."/>
            <person name="Okwuonu G.O."/>
            <person name="Onwere C.G."/>
            <person name="Orozco G."/>
            <person name="Parra A."/>
            <person name="Patel S."/>
            <person name="Patil S."/>
            <person name="Perez A."/>
            <person name="Perez Y."/>
            <person name="Pham C."/>
            <person name="Primus E.L."/>
            <person name="Pu L.-L."/>
            <person name="Puazo M."/>
            <person name="Qin X."/>
            <person name="Quiroz J.B."/>
            <person name="Reese J."/>
            <person name="Richards S."/>
            <person name="Rives C.M."/>
            <person name="Robberts R."/>
            <person name="Ruiz S.J."/>
            <person name="Ruiz M.J."/>
            <person name="Santibanez J."/>
            <person name="Schneider B.W."/>
            <person name="Sisson I."/>
            <person name="Smith M."/>
            <person name="Sodergren E."/>
            <person name="Song X.-Z."/>
            <person name="Song B.B."/>
            <person name="Summersgill H."/>
            <person name="Thelus R."/>
            <person name="Thornton R.D."/>
            <person name="Trejos Z.Y."/>
            <person name="Usmani K."/>
            <person name="Vattathil S."/>
            <person name="Villasana D."/>
            <person name="Walker D.L."/>
            <person name="Wang S."/>
            <person name="Wang K."/>
            <person name="White C.S."/>
            <person name="Williams A.C."/>
            <person name="Williamson J."/>
            <person name="Wilson K."/>
            <person name="Woghiren I.O."/>
            <person name="Woodworth J.R."/>
            <person name="Worley K.C."/>
            <person name="Wright R.A."/>
            <person name="Wu W."/>
            <person name="Young L."/>
            <person name="Zhang L."/>
            <person name="Zhang J."/>
            <person name="Zhu Y."/>
            <person name="Muzny D.M."/>
            <person name="Weinstock G."/>
            <person name="Gibbs R.A."/>
        </authorList>
    </citation>
    <scope>NUCLEOTIDE SEQUENCE [LARGE SCALE GENOMIC DNA]</scope>
    <source>
        <strain evidence="5">LSR1</strain>
    </source>
</reference>
<dbReference type="PANTHER" id="PTHR10492">
    <property type="match status" value="1"/>
</dbReference>
<keyword evidence="1" id="KW-0067">ATP-binding</keyword>
<dbReference type="PANTHER" id="PTHR10492:SF57">
    <property type="entry name" value="ATP-DEPENDENT DNA HELICASE"/>
    <property type="match status" value="1"/>
</dbReference>